<dbReference type="InterPro" id="IPR036052">
    <property type="entry name" value="TrpB-like_PALP_sf"/>
</dbReference>
<dbReference type="InterPro" id="IPR019871">
    <property type="entry name" value="DiNH2propionate_NH3-lyase_sub"/>
</dbReference>
<dbReference type="NCBIfam" id="NF006058">
    <property type="entry name" value="PRK08206.1"/>
    <property type="match status" value="1"/>
</dbReference>
<protein>
    <submittedName>
        <fullName evidence="4">Diaminopropionate ammonia-lyase</fullName>
    </submittedName>
</protein>
<dbReference type="AlphaFoldDB" id="A0A1U7M162"/>
<dbReference type="PANTHER" id="PTHR42937">
    <property type="match status" value="1"/>
</dbReference>
<organism evidence="4 5">
    <name type="scientific">Peptoniphilus porci</name>
    <dbReference type="NCBI Taxonomy" id="2652280"/>
    <lineage>
        <taxon>Bacteria</taxon>
        <taxon>Bacillati</taxon>
        <taxon>Bacillota</taxon>
        <taxon>Tissierellia</taxon>
        <taxon>Tissierellales</taxon>
        <taxon>Peptoniphilaceae</taxon>
        <taxon>Peptoniphilus</taxon>
    </lineage>
</organism>
<dbReference type="GO" id="GO:1901605">
    <property type="term" value="P:alpha-amino acid metabolic process"/>
    <property type="evidence" value="ECO:0007669"/>
    <property type="project" value="UniProtKB-ARBA"/>
</dbReference>
<accession>A0A1U7M162</accession>
<dbReference type="Gene3D" id="3.40.50.1100">
    <property type="match status" value="2"/>
</dbReference>
<name>A0A1U7M162_9FIRM</name>
<dbReference type="Pfam" id="PF00291">
    <property type="entry name" value="PALP"/>
    <property type="match status" value="1"/>
</dbReference>
<gene>
    <name evidence="4" type="ORF">BIV18_07745</name>
</gene>
<evidence type="ECO:0000256" key="2">
    <source>
        <dbReference type="ARBA" id="ARBA00022898"/>
    </source>
</evidence>
<feature type="domain" description="Tryptophan synthase beta chain-like PALP" evidence="3">
    <location>
        <begin position="40"/>
        <end position="354"/>
    </location>
</feature>
<sequence>MKLEIFTKEQKDKKERYDISFLNKDVAIEVHNYHNNFPMYEETPFVELKNLSEKIGVKNILVKDESNRFGLNAFKVLGGSYAIGKVIAEKLNMDIKNLDFEKLTSKEVKDKLGDITFITATDGNHGRGVAWAANKLAQKSIVYMPRGSVEERVKNIEKEGATVKVLDMNYDECVREANKLAEEKGYIMVQDTAWDGYEDIPKWIMQGYMTLAWEMYETLQEKNIKPTHVFLQAGVGSFAAATTGFFTNMYKGEDKPSFTIVEPDTVACIYESAIANERVLVGGEHKTIMAGLACGEPNTFGLKVLLDNCEHYIKASDEFAAFGMRVLGNPYRDDKRIISGESGAAPFGAIIKILTDDSFKDVRKKLNINSDSNLIFVSTEGDTDAKNYLDIVWDGKYESTGGKK</sequence>
<keyword evidence="5" id="KW-1185">Reference proteome</keyword>
<dbReference type="NCBIfam" id="TIGR03528">
    <property type="entry name" value="2_3_DAP_am_ly"/>
    <property type="match status" value="1"/>
</dbReference>
<dbReference type="CDD" id="cd00640">
    <property type="entry name" value="Trp-synth-beta_II"/>
    <property type="match status" value="1"/>
</dbReference>
<dbReference type="PANTHER" id="PTHR42937:SF1">
    <property type="entry name" value="DIAMINOPROPIONATE AMMONIA-LYASE"/>
    <property type="match status" value="1"/>
</dbReference>
<dbReference type="EMBL" id="MJIH01000001">
    <property type="protein sequence ID" value="OLR65410.1"/>
    <property type="molecule type" value="Genomic_DNA"/>
</dbReference>
<comment type="cofactor">
    <cofactor evidence="1">
        <name>pyridoxal 5'-phosphate</name>
        <dbReference type="ChEBI" id="CHEBI:597326"/>
    </cofactor>
</comment>
<dbReference type="InterPro" id="IPR010081">
    <property type="entry name" value="DiNH2opropionate_NH3_lyase"/>
</dbReference>
<dbReference type="InterPro" id="IPR001926">
    <property type="entry name" value="TrpB-like_PALP"/>
</dbReference>
<proteinExistence type="predicted"/>
<dbReference type="NCBIfam" id="TIGR01747">
    <property type="entry name" value="diampropi_NH3ly"/>
    <property type="match status" value="1"/>
</dbReference>
<keyword evidence="2" id="KW-0663">Pyridoxal phosphate</keyword>
<dbReference type="STRING" id="1465756.BIV18_07745"/>
<dbReference type="GO" id="GO:0008838">
    <property type="term" value="F:diaminopropionate ammonia-lyase activity"/>
    <property type="evidence" value="ECO:0007669"/>
    <property type="project" value="InterPro"/>
</dbReference>
<evidence type="ECO:0000259" key="3">
    <source>
        <dbReference type="Pfam" id="PF00291"/>
    </source>
</evidence>
<evidence type="ECO:0000256" key="1">
    <source>
        <dbReference type="ARBA" id="ARBA00001933"/>
    </source>
</evidence>
<dbReference type="SUPFAM" id="SSF53686">
    <property type="entry name" value="Tryptophan synthase beta subunit-like PLP-dependent enzymes"/>
    <property type="match status" value="1"/>
</dbReference>
<evidence type="ECO:0000313" key="5">
    <source>
        <dbReference type="Proteomes" id="UP000187166"/>
    </source>
</evidence>
<dbReference type="GO" id="GO:0030170">
    <property type="term" value="F:pyridoxal phosphate binding"/>
    <property type="evidence" value="ECO:0007669"/>
    <property type="project" value="InterPro"/>
</dbReference>
<reference evidence="4 5" key="1">
    <citation type="journal article" date="2016" name="Appl. Environ. Microbiol.">
        <title>Function and Phylogeny of Bacterial Butyryl Coenzyme A:Acetate Transferases and Their Diversity in the Proximal Colon of Swine.</title>
        <authorList>
            <person name="Trachsel J."/>
            <person name="Bayles D.O."/>
            <person name="Looft T."/>
            <person name="Levine U.Y."/>
            <person name="Allen H.K."/>
        </authorList>
    </citation>
    <scope>NUCLEOTIDE SEQUENCE [LARGE SCALE GENOMIC DNA]</scope>
    <source>
        <strain evidence="4 5">35-6-1</strain>
    </source>
</reference>
<comment type="caution">
    <text evidence="4">The sequence shown here is derived from an EMBL/GenBank/DDBJ whole genome shotgun (WGS) entry which is preliminary data.</text>
</comment>
<evidence type="ECO:0000313" key="4">
    <source>
        <dbReference type="EMBL" id="OLR65410.1"/>
    </source>
</evidence>
<dbReference type="Proteomes" id="UP000187166">
    <property type="component" value="Unassembled WGS sequence"/>
</dbReference>